<dbReference type="PANTHER" id="PTHR14969">
    <property type="entry name" value="SPHINGOSINE-1-PHOSPHATE PHOSPHOHYDROLASE"/>
    <property type="match status" value="1"/>
</dbReference>
<feature type="transmembrane region" description="Helical" evidence="1">
    <location>
        <begin position="65"/>
        <end position="88"/>
    </location>
</feature>
<protein>
    <submittedName>
        <fullName evidence="3">Phosphoesterase-like protein</fullName>
    </submittedName>
</protein>
<keyword evidence="1" id="KW-0812">Transmembrane</keyword>
<dbReference type="eggNOG" id="COG0671">
    <property type="taxonomic scope" value="Bacteria"/>
</dbReference>
<dbReference type="PANTHER" id="PTHR14969:SF13">
    <property type="entry name" value="AT30094P"/>
    <property type="match status" value="1"/>
</dbReference>
<dbReference type="InterPro" id="IPR000326">
    <property type="entry name" value="PAP2/HPO"/>
</dbReference>
<dbReference type="AlphaFoldDB" id="F8N5J2"/>
<keyword evidence="1" id="KW-1133">Transmembrane helix</keyword>
<keyword evidence="1" id="KW-0472">Membrane</keyword>
<dbReference type="Gene3D" id="1.20.144.10">
    <property type="entry name" value="Phosphatidic acid phosphatase type 2/haloperoxidase"/>
    <property type="match status" value="1"/>
</dbReference>
<dbReference type="OrthoDB" id="9789113at2"/>
<accession>F8N5J2</accession>
<evidence type="ECO:0000256" key="1">
    <source>
        <dbReference type="SAM" id="Phobius"/>
    </source>
</evidence>
<dbReference type="Proteomes" id="UP000002772">
    <property type="component" value="Unassembled WGS sequence"/>
</dbReference>
<dbReference type="Pfam" id="PF01569">
    <property type="entry name" value="PAP2"/>
    <property type="match status" value="1"/>
</dbReference>
<name>F8N5J2_9BACT</name>
<proteinExistence type="predicted"/>
<dbReference type="InterPro" id="IPR036938">
    <property type="entry name" value="PAP2/HPO_sf"/>
</dbReference>
<evidence type="ECO:0000313" key="4">
    <source>
        <dbReference type="Proteomes" id="UP000002772"/>
    </source>
</evidence>
<evidence type="ECO:0000259" key="2">
    <source>
        <dbReference type="SMART" id="SM00014"/>
    </source>
</evidence>
<dbReference type="RefSeq" id="WP_007576172.1">
    <property type="nucleotide sequence ID" value="NZ_BPTS01000002.1"/>
</dbReference>
<reference evidence="4" key="1">
    <citation type="journal article" date="2011" name="Stand. Genomic Sci.">
        <title>Non-contiguous finished genome sequence of the opportunistic oral pathogen Prevotella multisaccharivorax type strain (PPPA20).</title>
        <authorList>
            <person name="Pati A."/>
            <person name="Gronow S."/>
            <person name="Lu M."/>
            <person name="Lapidus A."/>
            <person name="Nolan M."/>
            <person name="Lucas S."/>
            <person name="Hammon N."/>
            <person name="Deshpande S."/>
            <person name="Cheng J.F."/>
            <person name="Tapia R."/>
            <person name="Han C."/>
            <person name="Goodwin L."/>
            <person name="Pitluck S."/>
            <person name="Liolios K."/>
            <person name="Pagani I."/>
            <person name="Mavromatis K."/>
            <person name="Mikhailova N."/>
            <person name="Huntemann M."/>
            <person name="Chen A."/>
            <person name="Palaniappan K."/>
            <person name="Land M."/>
            <person name="Hauser L."/>
            <person name="Detter J.C."/>
            <person name="Brambilla E.M."/>
            <person name="Rohde M."/>
            <person name="Goker M."/>
            <person name="Woyke T."/>
            <person name="Bristow J."/>
            <person name="Eisen J.A."/>
            <person name="Markowitz V."/>
            <person name="Hugenholtz P."/>
            <person name="Kyrpides N.C."/>
            <person name="Klenk H.P."/>
            <person name="Ivanova N."/>
        </authorList>
    </citation>
    <scope>NUCLEOTIDE SEQUENCE [LARGE SCALE GENOMIC DNA]</scope>
    <source>
        <strain evidence="4">DSM 17128</strain>
    </source>
</reference>
<dbReference type="HOGENOM" id="CLU_072573_10_0_10"/>
<dbReference type="STRING" id="688246.Premu_2804"/>
<dbReference type="SMART" id="SM00014">
    <property type="entry name" value="acidPPc"/>
    <property type="match status" value="1"/>
</dbReference>
<evidence type="ECO:0000313" key="3">
    <source>
        <dbReference type="EMBL" id="EGN58150.1"/>
    </source>
</evidence>
<feature type="transmembrane region" description="Helical" evidence="1">
    <location>
        <begin position="167"/>
        <end position="189"/>
    </location>
</feature>
<keyword evidence="4" id="KW-1185">Reference proteome</keyword>
<dbReference type="SUPFAM" id="SSF48317">
    <property type="entry name" value="Acid phosphatase/Vanadium-dependent haloperoxidase"/>
    <property type="match status" value="1"/>
</dbReference>
<sequence length="234" mass="26907">MSTSILLFTFLQTLANRDAEFTLAINSFHCGYLDNFMMMYSGRFIWIPVYLGLIVIMFRNFPPKPVFICLLFSILLITLCDQTASTILRPMFSRLRPANPDNPISPYIHIVDGYRGGHYGFPSAHSANCWGALFFFFFVFRRRILSLTLVMWAFLMCWSRIYLGVHYLGDIMCGLLVGLFCASVDYYIFQLLLHQTANQLKPNAHSCKLYSPCLICGIETAMLLIIAIFTRFSF</sequence>
<dbReference type="EMBL" id="GL945017">
    <property type="protein sequence ID" value="EGN58150.1"/>
    <property type="molecule type" value="Genomic_DNA"/>
</dbReference>
<feature type="transmembrane region" description="Helical" evidence="1">
    <location>
        <begin position="209"/>
        <end position="229"/>
    </location>
</feature>
<gene>
    <name evidence="3" type="ORF">Premu_2804</name>
</gene>
<organism evidence="3 4">
    <name type="scientific">Hallella multisaccharivorax DSM 17128</name>
    <dbReference type="NCBI Taxonomy" id="688246"/>
    <lineage>
        <taxon>Bacteria</taxon>
        <taxon>Pseudomonadati</taxon>
        <taxon>Bacteroidota</taxon>
        <taxon>Bacteroidia</taxon>
        <taxon>Bacteroidales</taxon>
        <taxon>Prevotellaceae</taxon>
        <taxon>Hallella</taxon>
    </lineage>
</organism>
<feature type="transmembrane region" description="Helical" evidence="1">
    <location>
        <begin position="39"/>
        <end position="58"/>
    </location>
</feature>
<feature type="domain" description="Phosphatidic acid phosphatase type 2/haloperoxidase" evidence="2">
    <location>
        <begin position="70"/>
        <end position="186"/>
    </location>
</feature>